<dbReference type="EMBL" id="DUJP01000018">
    <property type="protein sequence ID" value="HII46719.1"/>
    <property type="molecule type" value="Genomic_DNA"/>
</dbReference>
<name>A0A832W498_9CREN</name>
<evidence type="ECO:0000256" key="3">
    <source>
        <dbReference type="ARBA" id="ARBA00022989"/>
    </source>
</evidence>
<dbReference type="PANTHER" id="PTHR10806:SF6">
    <property type="entry name" value="SIGNAL PEPTIDASE COMPLEX CATALYTIC SUBUNIT SEC11"/>
    <property type="match status" value="1"/>
</dbReference>
<dbReference type="InterPro" id="IPR019533">
    <property type="entry name" value="Peptidase_S26"/>
</dbReference>
<dbReference type="GO" id="GO:0004252">
    <property type="term" value="F:serine-type endopeptidase activity"/>
    <property type="evidence" value="ECO:0007669"/>
    <property type="project" value="InterPro"/>
</dbReference>
<dbReference type="EC" id="3.4.21.89" evidence="6"/>
<accession>A0A832W498</accession>
<dbReference type="GO" id="GO:0009003">
    <property type="term" value="F:signal peptidase activity"/>
    <property type="evidence" value="ECO:0007669"/>
    <property type="project" value="UniProtKB-EC"/>
</dbReference>
<proteinExistence type="predicted"/>
<evidence type="ECO:0000256" key="4">
    <source>
        <dbReference type="ARBA" id="ARBA00023136"/>
    </source>
</evidence>
<dbReference type="GO" id="GO:0016020">
    <property type="term" value="C:membrane"/>
    <property type="evidence" value="ECO:0007669"/>
    <property type="project" value="UniProtKB-SubCell"/>
</dbReference>
<evidence type="ECO:0000256" key="2">
    <source>
        <dbReference type="ARBA" id="ARBA00022692"/>
    </source>
</evidence>
<keyword evidence="6" id="KW-0378">Hydrolase</keyword>
<dbReference type="SUPFAM" id="SSF51306">
    <property type="entry name" value="LexA/Signal peptidase"/>
    <property type="match status" value="1"/>
</dbReference>
<evidence type="ECO:0000313" key="6">
    <source>
        <dbReference type="EMBL" id="HII46719.1"/>
    </source>
</evidence>
<feature type="transmembrane region" description="Helical" evidence="5">
    <location>
        <begin position="148"/>
        <end position="167"/>
    </location>
</feature>
<keyword evidence="4 5" id="KW-0472">Membrane</keyword>
<dbReference type="GO" id="GO:0006465">
    <property type="term" value="P:signal peptide processing"/>
    <property type="evidence" value="ECO:0007669"/>
    <property type="project" value="InterPro"/>
</dbReference>
<dbReference type="GeneID" id="1464885"/>
<evidence type="ECO:0000256" key="5">
    <source>
        <dbReference type="SAM" id="Phobius"/>
    </source>
</evidence>
<keyword evidence="3 5" id="KW-1133">Transmembrane helix</keyword>
<evidence type="ECO:0000256" key="1">
    <source>
        <dbReference type="ARBA" id="ARBA00004370"/>
    </source>
</evidence>
<dbReference type="CDD" id="cd06530">
    <property type="entry name" value="S26_SPase_I"/>
    <property type="match status" value="1"/>
</dbReference>
<dbReference type="OMA" id="VAWPIAV"/>
<dbReference type="RefSeq" id="WP_011007139.1">
    <property type="nucleotide sequence ID" value="NZ_DAIOPL010000024.1"/>
</dbReference>
<comment type="subcellular location">
    <subcellularLocation>
        <location evidence="1">Membrane</location>
    </subcellularLocation>
</comment>
<dbReference type="AlphaFoldDB" id="A0A832W498"/>
<reference evidence="6" key="1">
    <citation type="journal article" date="2020" name="bioRxiv">
        <title>A rank-normalized archaeal taxonomy based on genome phylogeny resolves widespread incomplete and uneven classifications.</title>
        <authorList>
            <person name="Rinke C."/>
            <person name="Chuvochina M."/>
            <person name="Mussig A.J."/>
            <person name="Chaumeil P.-A."/>
            <person name="Waite D.W."/>
            <person name="Whitman W.B."/>
            <person name="Parks D.H."/>
            <person name="Hugenholtz P."/>
        </authorList>
    </citation>
    <scope>NUCLEOTIDE SEQUENCE</scope>
    <source>
        <strain evidence="6">UBA8839</strain>
    </source>
</reference>
<comment type="caution">
    <text evidence="6">The sequence shown here is derived from an EMBL/GenBank/DDBJ whole genome shotgun (WGS) entry which is preliminary data.</text>
</comment>
<organism evidence="6 7">
    <name type="scientific">Pyrobaculum aerophilum</name>
    <dbReference type="NCBI Taxonomy" id="13773"/>
    <lineage>
        <taxon>Archaea</taxon>
        <taxon>Thermoproteota</taxon>
        <taxon>Thermoprotei</taxon>
        <taxon>Thermoproteales</taxon>
        <taxon>Thermoproteaceae</taxon>
        <taxon>Pyrobaculum</taxon>
    </lineage>
</organism>
<feature type="transmembrane region" description="Helical" evidence="5">
    <location>
        <begin position="118"/>
        <end position="136"/>
    </location>
</feature>
<dbReference type="Proteomes" id="UP000651120">
    <property type="component" value="Unassembled WGS sequence"/>
</dbReference>
<dbReference type="Gene3D" id="2.10.109.10">
    <property type="entry name" value="Umud Fragment, subunit A"/>
    <property type="match status" value="1"/>
</dbReference>
<evidence type="ECO:0000313" key="7">
    <source>
        <dbReference type="Proteomes" id="UP000651120"/>
    </source>
</evidence>
<feature type="transmembrane region" description="Helical" evidence="5">
    <location>
        <begin position="48"/>
        <end position="69"/>
    </location>
</feature>
<dbReference type="NCBIfam" id="TIGR02228">
    <property type="entry name" value="sigpep_I_arch"/>
    <property type="match status" value="1"/>
</dbReference>
<dbReference type="PANTHER" id="PTHR10806">
    <property type="entry name" value="SIGNAL PEPTIDASE COMPLEX CATALYTIC SUBUNIT SEC11"/>
    <property type="match status" value="1"/>
</dbReference>
<dbReference type="InterPro" id="IPR001733">
    <property type="entry name" value="Peptidase_S26B"/>
</dbReference>
<protein>
    <submittedName>
        <fullName evidence="6">Signal peptidase I</fullName>
        <ecNumber evidence="6">3.4.21.89</ecNumber>
    </submittedName>
</protein>
<keyword evidence="2 5" id="KW-0812">Transmembrane</keyword>
<dbReference type="InterPro" id="IPR036286">
    <property type="entry name" value="LexA/Signal_pep-like_sf"/>
</dbReference>
<gene>
    <name evidence="6" type="ORF">HA333_04515</name>
</gene>
<sequence>MKGWVKDLIWFAGIVAALLAYSLATGVAWPIAVVSSYSMEPTMRVGDFVFLTGATCTSIQPGEVVVYVARNPMWYGNWIIHRVYQKQNSGGQCGLVTWGDNNPFPDQRVGEPLVSNNVVGKVLFTVPYIGVFPLVVRPQGIGDIAIAAWLGRLFIFGAVTYAFYLYFKAAEKKPKKKRLSSTKKGKGI</sequence>